<dbReference type="AlphaFoldDB" id="A0AAW2H9D0"/>
<dbReference type="EMBL" id="JARGDH010000005">
    <property type="protein sequence ID" value="KAL0266340.1"/>
    <property type="molecule type" value="Genomic_DNA"/>
</dbReference>
<name>A0AAW2H9D0_9NEOP</name>
<comment type="caution">
    <text evidence="1">The sequence shown here is derived from an EMBL/GenBank/DDBJ whole genome shotgun (WGS) entry which is preliminary data.</text>
</comment>
<reference evidence="1" key="1">
    <citation type="journal article" date="2024" name="Gigascience">
        <title>Chromosome-level genome of the poultry shaft louse Menopon gallinae provides insight into the host-switching and adaptive evolution of parasitic lice.</title>
        <authorList>
            <person name="Xu Y."/>
            <person name="Ma L."/>
            <person name="Liu S."/>
            <person name="Liang Y."/>
            <person name="Liu Q."/>
            <person name="He Z."/>
            <person name="Tian L."/>
            <person name="Duan Y."/>
            <person name="Cai W."/>
            <person name="Li H."/>
            <person name="Song F."/>
        </authorList>
    </citation>
    <scope>NUCLEOTIDE SEQUENCE</scope>
    <source>
        <strain evidence="1">Cailab_2023a</strain>
    </source>
</reference>
<sequence length="79" mass="8447">MPGGKATSWLSVAGVVQALTESRSITRGSLPSIAEGPAIYESLVSSLTPRPWRGPSRVQSRKNCPPDLFTSIESRMSVC</sequence>
<accession>A0AAW2H9D0</accession>
<evidence type="ECO:0000313" key="1">
    <source>
        <dbReference type="EMBL" id="KAL0266340.1"/>
    </source>
</evidence>
<proteinExistence type="predicted"/>
<protein>
    <recommendedName>
        <fullName evidence="2">Secreted protein</fullName>
    </recommendedName>
</protein>
<organism evidence="1">
    <name type="scientific">Menopon gallinae</name>
    <name type="common">poultry shaft louse</name>
    <dbReference type="NCBI Taxonomy" id="328185"/>
    <lineage>
        <taxon>Eukaryota</taxon>
        <taxon>Metazoa</taxon>
        <taxon>Ecdysozoa</taxon>
        <taxon>Arthropoda</taxon>
        <taxon>Hexapoda</taxon>
        <taxon>Insecta</taxon>
        <taxon>Pterygota</taxon>
        <taxon>Neoptera</taxon>
        <taxon>Paraneoptera</taxon>
        <taxon>Psocodea</taxon>
        <taxon>Troctomorpha</taxon>
        <taxon>Phthiraptera</taxon>
        <taxon>Amblycera</taxon>
        <taxon>Menoponidae</taxon>
        <taxon>Menopon</taxon>
    </lineage>
</organism>
<gene>
    <name evidence="1" type="ORF">PYX00_008913</name>
</gene>
<evidence type="ECO:0008006" key="2">
    <source>
        <dbReference type="Google" id="ProtNLM"/>
    </source>
</evidence>